<dbReference type="SUPFAM" id="SSF49464">
    <property type="entry name" value="Carboxypeptidase regulatory domain-like"/>
    <property type="match status" value="1"/>
</dbReference>
<keyword evidence="1" id="KW-0732">Signal</keyword>
<sequence>MRIAPPLLAFAILCLAPFQSGAQPPPEPREAVEPAAGTEWIGPFAPRGDVGRDRLGEAVSKQAYRPDPRIEDMLGRALRTQDARWMQIQQGADAVVDPEFPLRYLHHVGSAESAIEVVEAGKSTQTVRVRFQRAADAAPVAAVWVFNSTIGRFFQTNSSGEISFESGPVERYSLSVAPSAPLAMRTLSLEIEAGRTDYTVALEDGDPLTLRYTPRSGVLSSGFYAYYSVDGVSNFARWVGPDAVDRIALLPGAEATTRPVPPSPHYFDTVAHYIGQQRGELTLPLDKGVLVDIPIAGTGSATAYRERSGRWFSEVRGSDLLRLLVVPGEPMRIAIQPPPPGLPKVLRGQRFDRDLRIDPAFDPGVALDLELLGTEGQAQSMDVSVSARDFHSLQRLESGARIAVPHDAEVVIEAGPRSRSPTRHKGRFAAPGGLSLRLAEEGKVSGRVLAGDGSALGNVRVQALQAGRLVASDTSDGSGRYTLTLPVGEYALHAFFEGLTAPVTEGVEQIVSIGSSPAEVDLTLPRPATSLVLNLPSSCHGAYSYRVPISLTDASGSVAVRHLSPSPNDGSVRVELAPGRYQFRAEIPGYPAWEGTAEVPAAGSVQVSGAALEGECRRWTGQLLDADGQPVPQSFVRMENEAHEVVAWARTDGQGHFSLPISPGFAYGFSPPESGRSLRKVRVIERRRASFAEDVRLEGLDFAALPQPRSGRQLIYGDAGDPDRFDIVFMAEGYVATQERFEDRNGNGLWDGLLFADLDRNGLWDRGEPYTRYGTAAPPSDSQYGTDIRSGNEPFEDLNGDGYPSIDDPSVFGLNIRNFVRELLSLPFWAERRDAINAWALWYDSEQAGMDLIDREGKPIETRNTAFGARWLQDRSLLAIDYSKAEGALARDFPQYGQRVVLLNQPVAMGRANAWILYYGGLPGASPVSTVASHELGHSLGLLADEYQEFRGNHLGVESAAPNLTRILEPDLPRWPITAAGPGPHPLGSPGDGWFEGAGYYQGGIFRPSHQSTMHGNRLRFNGPSLAAMKREACARLGACERFPALRSGVWWHPDEPGWGVFIVDQGDQLAAAWFTYAEDGRPTWFLLPATPEAPGQYRAPVLRFSGTPLASIGPGSVAEGETAGEAELRFAADGTLEFGYRVGAAQRDVRLQGFPFAGVEPTCRPEGTVLAADSAHVSDVWWNPDESGWGLFLQQRGQSLFAAWYTYAEDGSPVFLVATAEGDGEVFTGPVFLQRDGTPFSRIDGQPASPGAESVGEAEFRFDSGRSGRFSYRVGDVQQEKRIERLQFGSAAPVCGDR</sequence>
<evidence type="ECO:0000313" key="3">
    <source>
        <dbReference type="Proteomes" id="UP001431449"/>
    </source>
</evidence>
<dbReference type="InterPro" id="IPR024079">
    <property type="entry name" value="MetalloPept_cat_dom_sf"/>
</dbReference>
<dbReference type="Proteomes" id="UP001431449">
    <property type="component" value="Unassembled WGS sequence"/>
</dbReference>
<accession>A0ABT0GG31</accession>
<name>A0ABT0GG31_9GAMM</name>
<organism evidence="2 3">
    <name type="scientific">Pseudomarimonas salicorniae</name>
    <dbReference type="NCBI Taxonomy" id="2933270"/>
    <lineage>
        <taxon>Bacteria</taxon>
        <taxon>Pseudomonadati</taxon>
        <taxon>Pseudomonadota</taxon>
        <taxon>Gammaproteobacteria</taxon>
        <taxon>Lysobacterales</taxon>
        <taxon>Lysobacteraceae</taxon>
        <taxon>Pseudomarimonas</taxon>
    </lineage>
</organism>
<feature type="chain" id="PRO_5045877561" evidence="1">
    <location>
        <begin position="23"/>
        <end position="1299"/>
    </location>
</feature>
<dbReference type="Gene3D" id="3.40.390.10">
    <property type="entry name" value="Collagenase (Catalytic Domain)"/>
    <property type="match status" value="1"/>
</dbReference>
<protein>
    <submittedName>
        <fullName evidence="2">M64 family metallo-endopeptidase</fullName>
    </submittedName>
</protein>
<dbReference type="RefSeq" id="WP_248207134.1">
    <property type="nucleotide sequence ID" value="NZ_JALNMH010000005.1"/>
</dbReference>
<feature type="signal peptide" evidence="1">
    <location>
        <begin position="1"/>
        <end position="22"/>
    </location>
</feature>
<proteinExistence type="predicted"/>
<dbReference type="InterPro" id="IPR008969">
    <property type="entry name" value="CarboxyPept-like_regulatory"/>
</dbReference>
<dbReference type="EMBL" id="JALNMH010000005">
    <property type="protein sequence ID" value="MCK7593499.1"/>
    <property type="molecule type" value="Genomic_DNA"/>
</dbReference>
<gene>
    <name evidence="2" type="ORF">M0G41_07440</name>
</gene>
<evidence type="ECO:0000313" key="2">
    <source>
        <dbReference type="EMBL" id="MCK7593499.1"/>
    </source>
</evidence>
<reference evidence="2" key="1">
    <citation type="submission" date="2022-04" db="EMBL/GenBank/DDBJ databases">
        <title>Lysobacter sp. CAU 1642 isolated from sea sand.</title>
        <authorList>
            <person name="Kim W."/>
        </authorList>
    </citation>
    <scope>NUCLEOTIDE SEQUENCE</scope>
    <source>
        <strain evidence="2">CAU 1642</strain>
    </source>
</reference>
<comment type="caution">
    <text evidence="2">The sequence shown here is derived from an EMBL/GenBank/DDBJ whole genome shotgun (WGS) entry which is preliminary data.</text>
</comment>
<dbReference type="Pfam" id="PF09471">
    <property type="entry name" value="Peptidase_M64"/>
    <property type="match status" value="1"/>
</dbReference>
<dbReference type="Pfam" id="PF13620">
    <property type="entry name" value="CarboxypepD_reg"/>
    <property type="match status" value="1"/>
</dbReference>
<keyword evidence="3" id="KW-1185">Reference proteome</keyword>
<evidence type="ECO:0000256" key="1">
    <source>
        <dbReference type="SAM" id="SignalP"/>
    </source>
</evidence>
<dbReference type="InterPro" id="IPR019026">
    <property type="entry name" value="Peptidase_M64_IgA"/>
</dbReference>